<dbReference type="Pfam" id="PF00072">
    <property type="entry name" value="Response_reg"/>
    <property type="match status" value="1"/>
</dbReference>
<evidence type="ECO:0000256" key="3">
    <source>
        <dbReference type="ARBA" id="ARBA00023015"/>
    </source>
</evidence>
<comment type="caution">
    <text evidence="10">The sequence shown here is derived from an EMBL/GenBank/DDBJ whole genome shotgun (WGS) entry which is preliminary data.</text>
</comment>
<dbReference type="Pfam" id="PF00486">
    <property type="entry name" value="Trans_reg_C"/>
    <property type="match status" value="1"/>
</dbReference>
<evidence type="ECO:0000313" key="10">
    <source>
        <dbReference type="EMBL" id="KXI28636.1"/>
    </source>
</evidence>
<dbReference type="InterPro" id="IPR036388">
    <property type="entry name" value="WH-like_DNA-bd_sf"/>
</dbReference>
<protein>
    <submittedName>
        <fullName evidence="10">XRE family transcriptional regulator</fullName>
    </submittedName>
</protein>
<dbReference type="Gene3D" id="3.40.50.2300">
    <property type="match status" value="1"/>
</dbReference>
<dbReference type="EMBL" id="LSNE01000006">
    <property type="protein sequence ID" value="KXI28636.1"/>
    <property type="molecule type" value="Genomic_DNA"/>
</dbReference>
<dbReference type="InterPro" id="IPR011006">
    <property type="entry name" value="CheY-like_superfamily"/>
</dbReference>
<feature type="domain" description="Response regulatory" evidence="8">
    <location>
        <begin position="2"/>
        <end position="117"/>
    </location>
</feature>
<dbReference type="PROSITE" id="PS50110">
    <property type="entry name" value="RESPONSE_REGULATORY"/>
    <property type="match status" value="1"/>
</dbReference>
<feature type="modified residue" description="4-aspartylphosphate" evidence="6">
    <location>
        <position position="51"/>
    </location>
</feature>
<keyword evidence="11" id="KW-1185">Reference proteome</keyword>
<dbReference type="PROSITE" id="PS51755">
    <property type="entry name" value="OMPR_PHOB"/>
    <property type="match status" value="1"/>
</dbReference>
<dbReference type="GO" id="GO:0032993">
    <property type="term" value="C:protein-DNA complex"/>
    <property type="evidence" value="ECO:0007669"/>
    <property type="project" value="TreeGrafter"/>
</dbReference>
<dbReference type="SUPFAM" id="SSF52172">
    <property type="entry name" value="CheY-like"/>
    <property type="match status" value="1"/>
</dbReference>
<dbReference type="InterPro" id="IPR039420">
    <property type="entry name" value="WalR-like"/>
</dbReference>
<accession>A0A136A063</accession>
<dbReference type="Proteomes" id="UP000070299">
    <property type="component" value="Unassembled WGS sequence"/>
</dbReference>
<dbReference type="Gene3D" id="6.10.250.690">
    <property type="match status" value="1"/>
</dbReference>
<dbReference type="PANTHER" id="PTHR48111:SF22">
    <property type="entry name" value="REGULATOR OF RPOS"/>
    <property type="match status" value="1"/>
</dbReference>
<evidence type="ECO:0000256" key="4">
    <source>
        <dbReference type="ARBA" id="ARBA00023125"/>
    </source>
</evidence>
<gene>
    <name evidence="10" type="ORF">AX660_16260</name>
</gene>
<keyword evidence="2" id="KW-0902">Two-component regulatory system</keyword>
<evidence type="ECO:0000256" key="2">
    <source>
        <dbReference type="ARBA" id="ARBA00023012"/>
    </source>
</evidence>
<dbReference type="PANTHER" id="PTHR48111">
    <property type="entry name" value="REGULATOR OF RPOS"/>
    <property type="match status" value="1"/>
</dbReference>
<dbReference type="STRING" id="1799789.AX660_16260"/>
<dbReference type="RefSeq" id="WP_068377747.1">
    <property type="nucleotide sequence ID" value="NZ_LSNE01000006.1"/>
</dbReference>
<evidence type="ECO:0000256" key="7">
    <source>
        <dbReference type="PROSITE-ProRule" id="PRU01091"/>
    </source>
</evidence>
<keyword evidence="5" id="KW-0804">Transcription</keyword>
<dbReference type="AlphaFoldDB" id="A0A136A063"/>
<name>A0A136A063_9ALTE</name>
<evidence type="ECO:0000313" key="11">
    <source>
        <dbReference type="Proteomes" id="UP000070299"/>
    </source>
</evidence>
<dbReference type="GO" id="GO:0006355">
    <property type="term" value="P:regulation of DNA-templated transcription"/>
    <property type="evidence" value="ECO:0007669"/>
    <property type="project" value="InterPro"/>
</dbReference>
<organism evidence="10 11">
    <name type="scientific">Paraglaciecola hydrolytica</name>
    <dbReference type="NCBI Taxonomy" id="1799789"/>
    <lineage>
        <taxon>Bacteria</taxon>
        <taxon>Pseudomonadati</taxon>
        <taxon>Pseudomonadota</taxon>
        <taxon>Gammaproteobacteria</taxon>
        <taxon>Alteromonadales</taxon>
        <taxon>Alteromonadaceae</taxon>
        <taxon>Paraglaciecola</taxon>
    </lineage>
</organism>
<dbReference type="Gene3D" id="1.10.10.10">
    <property type="entry name" value="Winged helix-like DNA-binding domain superfamily/Winged helix DNA-binding domain"/>
    <property type="match status" value="1"/>
</dbReference>
<proteinExistence type="predicted"/>
<evidence type="ECO:0000256" key="6">
    <source>
        <dbReference type="PROSITE-ProRule" id="PRU00169"/>
    </source>
</evidence>
<reference evidence="11" key="1">
    <citation type="submission" date="2016-02" db="EMBL/GenBank/DDBJ databases">
        <authorList>
            <person name="Schultz-Johansen M."/>
            <person name="Glaring M.A."/>
            <person name="Bech P.K."/>
            <person name="Stougaard P."/>
        </authorList>
    </citation>
    <scope>NUCLEOTIDE SEQUENCE [LARGE SCALE GENOMIC DNA]</scope>
    <source>
        <strain evidence="11">S66</strain>
    </source>
</reference>
<evidence type="ECO:0000259" key="9">
    <source>
        <dbReference type="PROSITE" id="PS51755"/>
    </source>
</evidence>
<dbReference type="InterPro" id="IPR001789">
    <property type="entry name" value="Sig_transdc_resp-reg_receiver"/>
</dbReference>
<evidence type="ECO:0000256" key="1">
    <source>
        <dbReference type="ARBA" id="ARBA00022553"/>
    </source>
</evidence>
<keyword evidence="4 7" id="KW-0238">DNA-binding</keyword>
<sequence>MNILLVEDNHTIARQLAEFLNLHTWQVEHAHCGKQAIQWAQDNLYDVVLLDLNLPDMDGLQVCETIKQLAPNNPPILMLTARDSFADKVRGFNQGADDYLTKPFDLREVVLRCEALARRHTLHRQAKMSLGELTLDNNQQQVTRQQREIKLTQIGFKILHELMLVHPAALSKRMLSHKIWQDNPPQTEALKSHIYALRNALDKPFEHKMLLTVANVGYRLDIG</sequence>
<evidence type="ECO:0000256" key="5">
    <source>
        <dbReference type="ARBA" id="ARBA00023163"/>
    </source>
</evidence>
<dbReference type="OrthoDB" id="9802426at2"/>
<dbReference type="CDD" id="cd00383">
    <property type="entry name" value="trans_reg_C"/>
    <property type="match status" value="1"/>
</dbReference>
<keyword evidence="1 6" id="KW-0597">Phosphoprotein</keyword>
<dbReference type="SMART" id="SM00862">
    <property type="entry name" value="Trans_reg_C"/>
    <property type="match status" value="1"/>
</dbReference>
<dbReference type="GO" id="GO:0000156">
    <property type="term" value="F:phosphorelay response regulator activity"/>
    <property type="evidence" value="ECO:0007669"/>
    <property type="project" value="TreeGrafter"/>
</dbReference>
<feature type="domain" description="OmpR/PhoB-type" evidence="9">
    <location>
        <begin position="125"/>
        <end position="222"/>
    </location>
</feature>
<dbReference type="SMART" id="SM00448">
    <property type="entry name" value="REC"/>
    <property type="match status" value="1"/>
</dbReference>
<evidence type="ECO:0000259" key="8">
    <source>
        <dbReference type="PROSITE" id="PS50110"/>
    </source>
</evidence>
<keyword evidence="3" id="KW-0805">Transcription regulation</keyword>
<feature type="DNA-binding region" description="OmpR/PhoB-type" evidence="7">
    <location>
        <begin position="125"/>
        <end position="222"/>
    </location>
</feature>
<dbReference type="GO" id="GO:0005829">
    <property type="term" value="C:cytosol"/>
    <property type="evidence" value="ECO:0007669"/>
    <property type="project" value="TreeGrafter"/>
</dbReference>
<dbReference type="GO" id="GO:0000976">
    <property type="term" value="F:transcription cis-regulatory region binding"/>
    <property type="evidence" value="ECO:0007669"/>
    <property type="project" value="TreeGrafter"/>
</dbReference>
<dbReference type="InterPro" id="IPR001867">
    <property type="entry name" value="OmpR/PhoB-type_DNA-bd"/>
</dbReference>